<gene>
    <name evidence="2" type="ORF">ACFQ4P_11210</name>
</gene>
<feature type="transmembrane region" description="Helical" evidence="1">
    <location>
        <begin position="89"/>
        <end position="110"/>
    </location>
</feature>
<sequence length="205" mass="21870">MSDRQHTFKIVIRALFIAIIALQATVPMFGFIPLGFMSLTIIHITVIVAAIMLGPWDGIFVGLVWGIMTIVRAYTAPTTPLDTLVFTNPLVSVVPRVLVGLVAALVFWGVYKLVHRVSVASIVAAFFATLTNTIGVLFFMGILYTDQVASAYKVPSSGLLKVLGGLVLTNGIPEVIGAVIITPLIVAALSAATHIKPWRTATTIA</sequence>
<proteinExistence type="predicted"/>
<feature type="transmembrane region" description="Helical" evidence="1">
    <location>
        <begin position="31"/>
        <end position="52"/>
    </location>
</feature>
<comment type="caution">
    <text evidence="2">The sequence shown here is derived from an EMBL/GenBank/DDBJ whole genome shotgun (WGS) entry which is preliminary data.</text>
</comment>
<feature type="transmembrane region" description="Helical" evidence="1">
    <location>
        <begin position="122"/>
        <end position="144"/>
    </location>
</feature>
<evidence type="ECO:0000256" key="1">
    <source>
        <dbReference type="SAM" id="Phobius"/>
    </source>
</evidence>
<accession>A0ABW4CIW6</accession>
<protein>
    <submittedName>
        <fullName evidence="2">ECF transporter S component</fullName>
    </submittedName>
</protein>
<dbReference type="Gene3D" id="1.10.1760.20">
    <property type="match status" value="1"/>
</dbReference>
<dbReference type="Proteomes" id="UP001597196">
    <property type="component" value="Unassembled WGS sequence"/>
</dbReference>
<dbReference type="EMBL" id="JBHTOC010000017">
    <property type="protein sequence ID" value="MFD1430807.1"/>
    <property type="molecule type" value="Genomic_DNA"/>
</dbReference>
<feature type="transmembrane region" description="Helical" evidence="1">
    <location>
        <begin position="7"/>
        <end position="25"/>
    </location>
</feature>
<evidence type="ECO:0000313" key="3">
    <source>
        <dbReference type="Proteomes" id="UP001597196"/>
    </source>
</evidence>
<organism evidence="2 3">
    <name type="scientific">Lacticaseibacillus mingshuiensis</name>
    <dbReference type="NCBI Taxonomy" id="2799574"/>
    <lineage>
        <taxon>Bacteria</taxon>
        <taxon>Bacillati</taxon>
        <taxon>Bacillota</taxon>
        <taxon>Bacilli</taxon>
        <taxon>Lactobacillales</taxon>
        <taxon>Lactobacillaceae</taxon>
        <taxon>Lacticaseibacillus</taxon>
    </lineage>
</organism>
<keyword evidence="3" id="KW-1185">Reference proteome</keyword>
<name>A0ABW4CIW6_9LACO</name>
<evidence type="ECO:0000313" key="2">
    <source>
        <dbReference type="EMBL" id="MFD1430807.1"/>
    </source>
</evidence>
<dbReference type="Pfam" id="PF12822">
    <property type="entry name" value="ECF_trnsprt"/>
    <property type="match status" value="1"/>
</dbReference>
<keyword evidence="1" id="KW-0812">Transmembrane</keyword>
<keyword evidence="1" id="KW-1133">Transmembrane helix</keyword>
<reference evidence="3" key="1">
    <citation type="journal article" date="2019" name="Int. J. Syst. Evol. Microbiol.">
        <title>The Global Catalogue of Microorganisms (GCM) 10K type strain sequencing project: providing services to taxonomists for standard genome sequencing and annotation.</title>
        <authorList>
            <consortium name="The Broad Institute Genomics Platform"/>
            <consortium name="The Broad Institute Genome Sequencing Center for Infectious Disease"/>
            <person name="Wu L."/>
            <person name="Ma J."/>
        </authorList>
    </citation>
    <scope>NUCLEOTIDE SEQUENCE [LARGE SCALE GENOMIC DNA]</scope>
    <source>
        <strain evidence="3">CCM 8980</strain>
    </source>
</reference>
<dbReference type="InterPro" id="IPR024529">
    <property type="entry name" value="ECF_trnsprt_substrate-spec"/>
</dbReference>
<keyword evidence="1" id="KW-0472">Membrane</keyword>
<dbReference type="RefSeq" id="WP_203628222.1">
    <property type="nucleotide sequence ID" value="NZ_BOLQ01000020.1"/>
</dbReference>
<feature type="transmembrane region" description="Helical" evidence="1">
    <location>
        <begin position="164"/>
        <end position="189"/>
    </location>
</feature>